<name>A0ABQ8V336_9AGAR</name>
<dbReference type="Proteomes" id="UP001150217">
    <property type="component" value="Unassembled WGS sequence"/>
</dbReference>
<proteinExistence type="predicted"/>
<keyword evidence="2" id="KW-1185">Reference proteome</keyword>
<evidence type="ECO:0000313" key="1">
    <source>
        <dbReference type="EMBL" id="KAJ4466574.1"/>
    </source>
</evidence>
<comment type="caution">
    <text evidence="1">The sequence shown here is derived from an EMBL/GenBank/DDBJ whole genome shotgun (WGS) entry which is preliminary data.</text>
</comment>
<sequence length="284" mass="32248">MDCEAFDAASRISLQAQHSPNKEYFSRANQELVSGKSVLLSYLLLVLLNLTSEEHPQLRLRAAPVFLYTDTDKILFFGSHIYSPKAHVHFTPQMLPEPKSSELTEGPDGAQHEGLVDVGHIFIVQSSSPNPSRYHYWVNWKNAIVIGLPLWSRELLIQGWKYQHARRKLDASLNHWVKKQRVARGLSTAEDEGIADMDLLDVRDLSLSGLNGFQKEMFLELPQQHRTTLEDAEVSDAELQSPDVLDMIMEKLLNNAIEHFGYAARDIYTYLRNPAAVLSVHDDT</sequence>
<organism evidence="1 2">
    <name type="scientific">Lentinula lateritia</name>
    <dbReference type="NCBI Taxonomy" id="40482"/>
    <lineage>
        <taxon>Eukaryota</taxon>
        <taxon>Fungi</taxon>
        <taxon>Dikarya</taxon>
        <taxon>Basidiomycota</taxon>
        <taxon>Agaricomycotina</taxon>
        <taxon>Agaricomycetes</taxon>
        <taxon>Agaricomycetidae</taxon>
        <taxon>Agaricales</taxon>
        <taxon>Marasmiineae</taxon>
        <taxon>Omphalotaceae</taxon>
        <taxon>Lentinula</taxon>
    </lineage>
</organism>
<dbReference type="EMBL" id="JANVFT010000114">
    <property type="protein sequence ID" value="KAJ4466574.1"/>
    <property type="molecule type" value="Genomic_DNA"/>
</dbReference>
<evidence type="ECO:0000313" key="2">
    <source>
        <dbReference type="Proteomes" id="UP001150217"/>
    </source>
</evidence>
<reference evidence="1" key="1">
    <citation type="submission" date="2022-08" db="EMBL/GenBank/DDBJ databases">
        <title>A Global Phylogenomic Analysis of the Shiitake Genus Lentinula.</title>
        <authorList>
            <consortium name="DOE Joint Genome Institute"/>
            <person name="Sierra-Patev S."/>
            <person name="Min B."/>
            <person name="Naranjo-Ortiz M."/>
            <person name="Looney B."/>
            <person name="Konkel Z."/>
            <person name="Slot J.C."/>
            <person name="Sakamoto Y."/>
            <person name="Steenwyk J.L."/>
            <person name="Rokas A."/>
            <person name="Carro J."/>
            <person name="Camarero S."/>
            <person name="Ferreira P."/>
            <person name="Molpeceres G."/>
            <person name="Ruiz-Duenas F.J."/>
            <person name="Serrano A."/>
            <person name="Henrissat B."/>
            <person name="Drula E."/>
            <person name="Hughes K.W."/>
            <person name="Mata J.L."/>
            <person name="Ishikawa N.K."/>
            <person name="Vargas-Isla R."/>
            <person name="Ushijima S."/>
            <person name="Smith C.A."/>
            <person name="Ahrendt S."/>
            <person name="Andreopoulos W."/>
            <person name="He G."/>
            <person name="Labutti K."/>
            <person name="Lipzen A."/>
            <person name="Ng V."/>
            <person name="Riley R."/>
            <person name="Sandor L."/>
            <person name="Barry K."/>
            <person name="Martinez A.T."/>
            <person name="Xiao Y."/>
            <person name="Gibbons J.G."/>
            <person name="Terashima K."/>
            <person name="Grigoriev I.V."/>
            <person name="Hibbett D.S."/>
        </authorList>
    </citation>
    <scope>NUCLEOTIDE SEQUENCE</scope>
    <source>
        <strain evidence="1">RHP3577 ss4</strain>
    </source>
</reference>
<gene>
    <name evidence="1" type="ORF">C8R41DRAFT_926056</name>
</gene>
<evidence type="ECO:0008006" key="3">
    <source>
        <dbReference type="Google" id="ProtNLM"/>
    </source>
</evidence>
<accession>A0ABQ8V336</accession>
<protein>
    <recommendedName>
        <fullName evidence="3">Protein-serine/threonine kinase</fullName>
    </recommendedName>
</protein>